<comment type="caution">
    <text evidence="1">The sequence shown here is derived from an EMBL/GenBank/DDBJ whole genome shotgun (WGS) entry which is preliminary data.</text>
</comment>
<evidence type="ECO:0000313" key="1">
    <source>
        <dbReference type="EMBL" id="MCB5177934.1"/>
    </source>
</evidence>
<evidence type="ECO:0000313" key="2">
    <source>
        <dbReference type="Proteomes" id="UP001199054"/>
    </source>
</evidence>
<accession>A0ABS8B030</accession>
<dbReference type="EMBL" id="JAJAUY010000002">
    <property type="protein sequence ID" value="MCB5177934.1"/>
    <property type="molecule type" value="Genomic_DNA"/>
</dbReference>
<proteinExistence type="predicted"/>
<reference evidence="1 2" key="1">
    <citation type="submission" date="2021-10" db="EMBL/GenBank/DDBJ databases">
        <title>Streptomyces sp. strain SMC 277, a novel streptomycete isolated from soil.</title>
        <authorList>
            <person name="Chanama M."/>
        </authorList>
    </citation>
    <scope>NUCLEOTIDE SEQUENCE [LARGE SCALE GENOMIC DNA]</scope>
    <source>
        <strain evidence="1 2">SMC 277</strain>
    </source>
</reference>
<name>A0ABS8B030_9ACTN</name>
<sequence>MRPEVQAFVADGPLPDWDASEEEIDRRERQLTAISRPVTSEEAAALATCFGPDDCYGAVWTLVHLIETAPDPVPPWEDPGPEAGDWAEVLRGRWGGRPPTA</sequence>
<dbReference type="Proteomes" id="UP001199054">
    <property type="component" value="Unassembled WGS sequence"/>
</dbReference>
<keyword evidence="2" id="KW-1185">Reference proteome</keyword>
<dbReference type="RefSeq" id="WP_226724337.1">
    <property type="nucleotide sequence ID" value="NZ_JAJAUY010000002.1"/>
</dbReference>
<gene>
    <name evidence="1" type="ORF">LG632_00805</name>
</gene>
<organism evidence="1 2">
    <name type="scientific">Streptomyces antimicrobicus</name>
    <dbReference type="NCBI Taxonomy" id="2883108"/>
    <lineage>
        <taxon>Bacteria</taxon>
        <taxon>Bacillati</taxon>
        <taxon>Actinomycetota</taxon>
        <taxon>Actinomycetes</taxon>
        <taxon>Kitasatosporales</taxon>
        <taxon>Streptomycetaceae</taxon>
        <taxon>Streptomyces</taxon>
    </lineage>
</organism>
<protein>
    <submittedName>
        <fullName evidence="1">Uncharacterized protein</fullName>
    </submittedName>
</protein>